<reference evidence="1 2" key="1">
    <citation type="journal article" date="2022" name="Nat. Plants">
        <title>Genomes of leafy and leafless Platanthera orchids illuminate the evolution of mycoheterotrophy.</title>
        <authorList>
            <person name="Li M.H."/>
            <person name="Liu K.W."/>
            <person name="Li Z."/>
            <person name="Lu H.C."/>
            <person name="Ye Q.L."/>
            <person name="Zhang D."/>
            <person name="Wang J.Y."/>
            <person name="Li Y.F."/>
            <person name="Zhong Z.M."/>
            <person name="Liu X."/>
            <person name="Yu X."/>
            <person name="Liu D.K."/>
            <person name="Tu X.D."/>
            <person name="Liu B."/>
            <person name="Hao Y."/>
            <person name="Liao X.Y."/>
            <person name="Jiang Y.T."/>
            <person name="Sun W.H."/>
            <person name="Chen J."/>
            <person name="Chen Y.Q."/>
            <person name="Ai Y."/>
            <person name="Zhai J.W."/>
            <person name="Wu S.S."/>
            <person name="Zhou Z."/>
            <person name="Hsiao Y.Y."/>
            <person name="Wu W.L."/>
            <person name="Chen Y.Y."/>
            <person name="Lin Y.F."/>
            <person name="Hsu J.L."/>
            <person name="Li C.Y."/>
            <person name="Wang Z.W."/>
            <person name="Zhao X."/>
            <person name="Zhong W.Y."/>
            <person name="Ma X.K."/>
            <person name="Ma L."/>
            <person name="Huang J."/>
            <person name="Chen G.Z."/>
            <person name="Huang M.Z."/>
            <person name="Huang L."/>
            <person name="Peng D.H."/>
            <person name="Luo Y.B."/>
            <person name="Zou S.Q."/>
            <person name="Chen S.P."/>
            <person name="Lan S."/>
            <person name="Tsai W.C."/>
            <person name="Van de Peer Y."/>
            <person name="Liu Z.J."/>
        </authorList>
    </citation>
    <scope>NUCLEOTIDE SEQUENCE [LARGE SCALE GENOMIC DNA]</scope>
    <source>
        <strain evidence="1">Lor288</strain>
    </source>
</reference>
<dbReference type="Proteomes" id="UP001412067">
    <property type="component" value="Unassembled WGS sequence"/>
</dbReference>
<comment type="caution">
    <text evidence="1">The sequence shown here is derived from an EMBL/GenBank/DDBJ whole genome shotgun (WGS) entry which is preliminary data.</text>
</comment>
<evidence type="ECO:0000313" key="1">
    <source>
        <dbReference type="EMBL" id="KAK8962228.1"/>
    </source>
</evidence>
<proteinExistence type="predicted"/>
<keyword evidence="2" id="KW-1185">Reference proteome</keyword>
<organism evidence="1 2">
    <name type="scientific">Platanthera guangdongensis</name>
    <dbReference type="NCBI Taxonomy" id="2320717"/>
    <lineage>
        <taxon>Eukaryota</taxon>
        <taxon>Viridiplantae</taxon>
        <taxon>Streptophyta</taxon>
        <taxon>Embryophyta</taxon>
        <taxon>Tracheophyta</taxon>
        <taxon>Spermatophyta</taxon>
        <taxon>Magnoliopsida</taxon>
        <taxon>Liliopsida</taxon>
        <taxon>Asparagales</taxon>
        <taxon>Orchidaceae</taxon>
        <taxon>Orchidoideae</taxon>
        <taxon>Orchideae</taxon>
        <taxon>Orchidinae</taxon>
        <taxon>Platanthera</taxon>
    </lineage>
</organism>
<dbReference type="EMBL" id="JBBWWR010000008">
    <property type="protein sequence ID" value="KAK8962228.1"/>
    <property type="molecule type" value="Genomic_DNA"/>
</dbReference>
<sequence length="123" mass="14191">MTTFMVAIKGDKLQAALQGRQAFPSNRRWTLAMAVTCIFSPQAMFSNVQVLSLMCAMFNNVLILEREYYYSYQHAEWMNQLLCSGENYLAELEELQLSFFAFQAFSAGLELSNLIEKKMFSRL</sequence>
<protein>
    <submittedName>
        <fullName evidence="1">Uncharacterized protein</fullName>
    </submittedName>
</protein>
<gene>
    <name evidence="1" type="ORF">KSP40_PGU000130</name>
</gene>
<name>A0ABR2MGZ5_9ASPA</name>
<accession>A0ABR2MGZ5</accession>
<evidence type="ECO:0000313" key="2">
    <source>
        <dbReference type="Proteomes" id="UP001412067"/>
    </source>
</evidence>